<gene>
    <name evidence="8" type="ORF">GCM10009741_22350</name>
</gene>
<evidence type="ECO:0000256" key="6">
    <source>
        <dbReference type="SAM" id="Phobius"/>
    </source>
</evidence>
<dbReference type="Pfam" id="PF06271">
    <property type="entry name" value="RDD"/>
    <property type="match status" value="1"/>
</dbReference>
<feature type="transmembrane region" description="Helical" evidence="6">
    <location>
        <begin position="54"/>
        <end position="76"/>
    </location>
</feature>
<proteinExistence type="predicted"/>
<evidence type="ECO:0000256" key="3">
    <source>
        <dbReference type="ARBA" id="ARBA00022692"/>
    </source>
</evidence>
<keyword evidence="5 6" id="KW-0472">Membrane</keyword>
<feature type="transmembrane region" description="Helical" evidence="6">
    <location>
        <begin position="102"/>
        <end position="125"/>
    </location>
</feature>
<dbReference type="InterPro" id="IPR051791">
    <property type="entry name" value="Pra-immunoreactive"/>
</dbReference>
<evidence type="ECO:0000256" key="4">
    <source>
        <dbReference type="ARBA" id="ARBA00022989"/>
    </source>
</evidence>
<evidence type="ECO:0000313" key="9">
    <source>
        <dbReference type="Proteomes" id="UP001500363"/>
    </source>
</evidence>
<protein>
    <submittedName>
        <fullName evidence="8">RDD family protein</fullName>
    </submittedName>
</protein>
<evidence type="ECO:0000313" key="8">
    <source>
        <dbReference type="EMBL" id="GAA1520974.1"/>
    </source>
</evidence>
<organism evidence="8 9">
    <name type="scientific">Kribbella lupini</name>
    <dbReference type="NCBI Taxonomy" id="291602"/>
    <lineage>
        <taxon>Bacteria</taxon>
        <taxon>Bacillati</taxon>
        <taxon>Actinomycetota</taxon>
        <taxon>Actinomycetes</taxon>
        <taxon>Propionibacteriales</taxon>
        <taxon>Kribbellaceae</taxon>
        <taxon>Kribbella</taxon>
    </lineage>
</organism>
<dbReference type="RefSeq" id="WP_344172759.1">
    <property type="nucleotide sequence ID" value="NZ_BAAANC010000001.1"/>
</dbReference>
<accession>A0ABN2AMN3</accession>
<comment type="caution">
    <text evidence="8">The sequence shown here is derived from an EMBL/GenBank/DDBJ whole genome shotgun (WGS) entry which is preliminary data.</text>
</comment>
<comment type="subcellular location">
    <subcellularLocation>
        <location evidence="1">Cell membrane</location>
        <topology evidence="1">Multi-pass membrane protein</topology>
    </subcellularLocation>
</comment>
<keyword evidence="4 6" id="KW-1133">Transmembrane helix</keyword>
<feature type="transmembrane region" description="Helical" evidence="6">
    <location>
        <begin position="25"/>
        <end position="47"/>
    </location>
</feature>
<sequence>MDRRLTVTGHYAGAVSRAAATALDAFVVLASFAIGLGGLELLATAFWGASVRRAVPAVVGLSVLAFCYAFGFLAIAGRTPGQGVVGLRVVRSDGGTIQAGQALVRVAAFVVSVLPAGAGLLPVVFHPRHRGLHDLIAGTAVVYDWGDRSAELPGPLSAFLIRAEKQRRKPGSP</sequence>
<name>A0ABN2AMN3_9ACTN</name>
<dbReference type="PANTHER" id="PTHR36115:SF4">
    <property type="entry name" value="MEMBRANE PROTEIN"/>
    <property type="match status" value="1"/>
</dbReference>
<keyword evidence="2" id="KW-1003">Cell membrane</keyword>
<evidence type="ECO:0000259" key="7">
    <source>
        <dbReference type="Pfam" id="PF06271"/>
    </source>
</evidence>
<keyword evidence="3 6" id="KW-0812">Transmembrane</keyword>
<evidence type="ECO:0000256" key="1">
    <source>
        <dbReference type="ARBA" id="ARBA00004651"/>
    </source>
</evidence>
<keyword evidence="9" id="KW-1185">Reference proteome</keyword>
<dbReference type="InterPro" id="IPR010432">
    <property type="entry name" value="RDD"/>
</dbReference>
<dbReference type="PANTHER" id="PTHR36115">
    <property type="entry name" value="PROLINE-RICH ANTIGEN HOMOLOG-RELATED"/>
    <property type="match status" value="1"/>
</dbReference>
<dbReference type="Proteomes" id="UP001500363">
    <property type="component" value="Unassembled WGS sequence"/>
</dbReference>
<evidence type="ECO:0000256" key="5">
    <source>
        <dbReference type="ARBA" id="ARBA00023136"/>
    </source>
</evidence>
<dbReference type="EMBL" id="BAAANC010000001">
    <property type="protein sequence ID" value="GAA1520974.1"/>
    <property type="molecule type" value="Genomic_DNA"/>
</dbReference>
<evidence type="ECO:0000256" key="2">
    <source>
        <dbReference type="ARBA" id="ARBA00022475"/>
    </source>
</evidence>
<reference evidence="8 9" key="1">
    <citation type="journal article" date="2019" name="Int. J. Syst. Evol. Microbiol.">
        <title>The Global Catalogue of Microorganisms (GCM) 10K type strain sequencing project: providing services to taxonomists for standard genome sequencing and annotation.</title>
        <authorList>
            <consortium name="The Broad Institute Genomics Platform"/>
            <consortium name="The Broad Institute Genome Sequencing Center for Infectious Disease"/>
            <person name="Wu L."/>
            <person name="Ma J."/>
        </authorList>
    </citation>
    <scope>NUCLEOTIDE SEQUENCE [LARGE SCALE GENOMIC DNA]</scope>
    <source>
        <strain evidence="8 9">JCM 14303</strain>
    </source>
</reference>
<feature type="domain" description="RDD" evidence="7">
    <location>
        <begin position="11"/>
        <end position="138"/>
    </location>
</feature>